<keyword evidence="1" id="KW-0732">Signal</keyword>
<protein>
    <recommendedName>
        <fullName evidence="4">Cytochrome c domain-containing protein</fullName>
    </recommendedName>
</protein>
<dbReference type="Proteomes" id="UP000280296">
    <property type="component" value="Unassembled WGS sequence"/>
</dbReference>
<dbReference type="PROSITE" id="PS51257">
    <property type="entry name" value="PROKAR_LIPOPROTEIN"/>
    <property type="match status" value="1"/>
</dbReference>
<organism evidence="2 3">
    <name type="scientific">Tautonia sociabilis</name>
    <dbReference type="NCBI Taxonomy" id="2080755"/>
    <lineage>
        <taxon>Bacteria</taxon>
        <taxon>Pseudomonadati</taxon>
        <taxon>Planctomycetota</taxon>
        <taxon>Planctomycetia</taxon>
        <taxon>Isosphaerales</taxon>
        <taxon>Isosphaeraceae</taxon>
        <taxon>Tautonia</taxon>
    </lineage>
</organism>
<name>A0A432MD08_9BACT</name>
<evidence type="ECO:0000256" key="1">
    <source>
        <dbReference type="SAM" id="SignalP"/>
    </source>
</evidence>
<feature type="chain" id="PRO_5019222811" description="Cytochrome c domain-containing protein" evidence="1">
    <location>
        <begin position="32"/>
        <end position="186"/>
    </location>
</feature>
<evidence type="ECO:0000313" key="3">
    <source>
        <dbReference type="Proteomes" id="UP000280296"/>
    </source>
</evidence>
<evidence type="ECO:0000313" key="2">
    <source>
        <dbReference type="EMBL" id="RUL82542.1"/>
    </source>
</evidence>
<dbReference type="AlphaFoldDB" id="A0A432MD08"/>
<sequence>MTAKRTQAAILATLSALLAAAGTGCDRPAPAAGPQEPTREQLEARIEALEGLLPSQSHMMADVGYHFSNLWFAGRAENWPLAEFYLAETRSHLRWAVRRIPIRKDNQGQDINLVNILEAFENGSLDKIQKSIAQKDRAAFETLYKESLTMCYSCHKAADKPYLRPRIPEEPETDIINFDPDADWPL</sequence>
<keyword evidence="3" id="KW-1185">Reference proteome</keyword>
<gene>
    <name evidence="2" type="ORF">TsocGM_23405</name>
</gene>
<reference evidence="2 3" key="1">
    <citation type="submission" date="2018-12" db="EMBL/GenBank/DDBJ databases">
        <authorList>
            <person name="Toschakov S.V."/>
        </authorList>
    </citation>
    <scope>NUCLEOTIDE SEQUENCE [LARGE SCALE GENOMIC DNA]</scope>
    <source>
        <strain evidence="2 3">GM2012</strain>
    </source>
</reference>
<proteinExistence type="predicted"/>
<dbReference type="EMBL" id="RYZH01000070">
    <property type="protein sequence ID" value="RUL82542.1"/>
    <property type="molecule type" value="Genomic_DNA"/>
</dbReference>
<dbReference type="RefSeq" id="WP_126727882.1">
    <property type="nucleotide sequence ID" value="NZ_RYZH01000070.1"/>
</dbReference>
<feature type="signal peptide" evidence="1">
    <location>
        <begin position="1"/>
        <end position="31"/>
    </location>
</feature>
<reference evidence="2 3" key="2">
    <citation type="submission" date="2019-01" db="EMBL/GenBank/DDBJ databases">
        <title>Tautonia sociabilis, a novel thermotolerant planctomycete of Isosphaeraceae family, isolated from a 4000 m deep subterranean habitat.</title>
        <authorList>
            <person name="Kovaleva O.L."/>
            <person name="Elcheninov A.G."/>
            <person name="Van Heerden E."/>
            <person name="Toshchakov S.V."/>
            <person name="Novikov A."/>
            <person name="Bonch-Osmolovskaya E.A."/>
            <person name="Kublanov I.V."/>
        </authorList>
    </citation>
    <scope>NUCLEOTIDE SEQUENCE [LARGE SCALE GENOMIC DNA]</scope>
    <source>
        <strain evidence="2 3">GM2012</strain>
    </source>
</reference>
<dbReference type="OrthoDB" id="6402114at2"/>
<comment type="caution">
    <text evidence="2">The sequence shown here is derived from an EMBL/GenBank/DDBJ whole genome shotgun (WGS) entry which is preliminary data.</text>
</comment>
<evidence type="ECO:0008006" key="4">
    <source>
        <dbReference type="Google" id="ProtNLM"/>
    </source>
</evidence>
<accession>A0A432MD08</accession>